<comment type="caution">
    <text evidence="10">The sequence shown here is derived from an EMBL/GenBank/DDBJ whole genome shotgun (WGS) entry which is preliminary data.</text>
</comment>
<keyword evidence="5 8" id="KW-0812">Transmembrane</keyword>
<dbReference type="GO" id="GO:0005886">
    <property type="term" value="C:plasma membrane"/>
    <property type="evidence" value="ECO:0007669"/>
    <property type="project" value="UniProtKB-SubCell"/>
</dbReference>
<feature type="transmembrane region" description="Helical" evidence="8">
    <location>
        <begin position="44"/>
        <end position="62"/>
    </location>
</feature>
<evidence type="ECO:0000256" key="1">
    <source>
        <dbReference type="ARBA" id="ARBA00004429"/>
    </source>
</evidence>
<protein>
    <submittedName>
        <fullName evidence="10">MFS transporter</fullName>
    </submittedName>
</protein>
<keyword evidence="7 8" id="KW-0472">Membrane</keyword>
<evidence type="ECO:0000256" key="2">
    <source>
        <dbReference type="ARBA" id="ARBA00022448"/>
    </source>
</evidence>
<proteinExistence type="predicted"/>
<feature type="transmembrane region" description="Helical" evidence="8">
    <location>
        <begin position="266"/>
        <end position="286"/>
    </location>
</feature>
<dbReference type="PROSITE" id="PS50850">
    <property type="entry name" value="MFS"/>
    <property type="match status" value="1"/>
</dbReference>
<evidence type="ECO:0000256" key="4">
    <source>
        <dbReference type="ARBA" id="ARBA00022519"/>
    </source>
</evidence>
<feature type="transmembrane region" description="Helical" evidence="8">
    <location>
        <begin position="292"/>
        <end position="314"/>
    </location>
</feature>
<feature type="domain" description="Major facilitator superfamily (MFS) profile" evidence="9">
    <location>
        <begin position="163"/>
        <end position="393"/>
    </location>
</feature>
<feature type="transmembrane region" description="Helical" evidence="8">
    <location>
        <begin position="12"/>
        <end position="32"/>
    </location>
</feature>
<dbReference type="PANTHER" id="PTHR23522">
    <property type="entry name" value="BLL5896 PROTEIN"/>
    <property type="match status" value="1"/>
</dbReference>
<dbReference type="InterPro" id="IPR026032">
    <property type="entry name" value="HcaT-like"/>
</dbReference>
<keyword evidence="11" id="KW-1185">Reference proteome</keyword>
<gene>
    <name evidence="10" type="ORF">NC797_04740</name>
</gene>
<dbReference type="GO" id="GO:0030395">
    <property type="term" value="F:lactose binding"/>
    <property type="evidence" value="ECO:0007669"/>
    <property type="project" value="TreeGrafter"/>
</dbReference>
<evidence type="ECO:0000313" key="11">
    <source>
        <dbReference type="Proteomes" id="UP001145050"/>
    </source>
</evidence>
<evidence type="ECO:0000256" key="8">
    <source>
        <dbReference type="SAM" id="Phobius"/>
    </source>
</evidence>
<keyword evidence="6 8" id="KW-1133">Transmembrane helix</keyword>
<reference evidence="10" key="1">
    <citation type="submission" date="2022-06" db="EMBL/GenBank/DDBJ databases">
        <title>Aquibacillus sp. a new bacterium isolated from soil saline samples.</title>
        <authorList>
            <person name="Galisteo C."/>
            <person name="De La Haba R."/>
            <person name="Sanchez-Porro C."/>
            <person name="Ventosa A."/>
        </authorList>
    </citation>
    <scope>NUCLEOTIDE SEQUENCE</scope>
    <source>
        <strain evidence="10">3ASR75-11</strain>
    </source>
</reference>
<feature type="transmembrane region" description="Helical" evidence="8">
    <location>
        <begin position="97"/>
        <end position="115"/>
    </location>
</feature>
<accession>A0A9X3WT83</accession>
<feature type="transmembrane region" description="Helical" evidence="8">
    <location>
        <begin position="356"/>
        <end position="379"/>
    </location>
</feature>
<keyword evidence="4" id="KW-0997">Cell inner membrane</keyword>
<dbReference type="SUPFAM" id="SSF103473">
    <property type="entry name" value="MFS general substrate transporter"/>
    <property type="match status" value="1"/>
</dbReference>
<feature type="transmembrane region" description="Helical" evidence="8">
    <location>
        <begin position="202"/>
        <end position="219"/>
    </location>
</feature>
<evidence type="ECO:0000256" key="7">
    <source>
        <dbReference type="ARBA" id="ARBA00023136"/>
    </source>
</evidence>
<name>A0A9X3WT83_9BACI</name>
<feature type="transmembrane region" description="Helical" evidence="8">
    <location>
        <begin position="136"/>
        <end position="155"/>
    </location>
</feature>
<organism evidence="10 11">
    <name type="scientific">Terrihalobacillus insolitus</name>
    <dbReference type="NCBI Taxonomy" id="2950438"/>
    <lineage>
        <taxon>Bacteria</taxon>
        <taxon>Bacillati</taxon>
        <taxon>Bacillota</taxon>
        <taxon>Bacilli</taxon>
        <taxon>Bacillales</taxon>
        <taxon>Bacillaceae</taxon>
        <taxon>Terrihalobacillus</taxon>
    </lineage>
</organism>
<evidence type="ECO:0000313" key="10">
    <source>
        <dbReference type="EMBL" id="MDC3423816.1"/>
    </source>
</evidence>
<sequence length="393" mass="43516">MPKEESLLPLKGLLFSFHASNTIIISFLPLYLQYKGLDGKEIGWVLAIGPLAAIISQPFWGYMSDKYQTVKRMLLICIVGLLISSTVFFQMNLFGPLLLMGFVFYFFTSPIGALGDSLAQRRASMLGISFGGIRTWGSIGFATSSLVMGEVLSAVGIEYIMWPYLLIGLAALFVCFSLTDIKVKTSTKIQLKDVKQLFQNRPFFIFLFLIMFVTLTHRTNDSFIGLYIDQLGGSEGLIGLSWFIGVASEALVFALAGVWFRRYHPFVFIIAAGLLYSIRWFIYAAIDVPILIFAFQFMHGLTFGVFYVTAFDYITRLIPTTLQATGHLMFVTVFFGISGIIGSLLGGALIDSFGGGTLYFVLGMIALIGTGLLTVYHILPYGKEMVVKPNVRG</sequence>
<dbReference type="Pfam" id="PF12832">
    <property type="entry name" value="MFS_1_like"/>
    <property type="match status" value="1"/>
</dbReference>
<evidence type="ECO:0000256" key="5">
    <source>
        <dbReference type="ARBA" id="ARBA00022692"/>
    </source>
</evidence>
<evidence type="ECO:0000256" key="6">
    <source>
        <dbReference type="ARBA" id="ARBA00022989"/>
    </source>
</evidence>
<keyword evidence="3" id="KW-1003">Cell membrane</keyword>
<dbReference type="InterPro" id="IPR020846">
    <property type="entry name" value="MFS_dom"/>
</dbReference>
<feature type="transmembrane region" description="Helical" evidence="8">
    <location>
        <begin position="326"/>
        <end position="350"/>
    </location>
</feature>
<feature type="transmembrane region" description="Helical" evidence="8">
    <location>
        <begin position="239"/>
        <end position="259"/>
    </location>
</feature>
<dbReference type="RefSeq" id="WP_272435575.1">
    <property type="nucleotide sequence ID" value="NZ_JAMQKB010000002.1"/>
</dbReference>
<dbReference type="GO" id="GO:0015528">
    <property type="term" value="F:lactose:proton symporter activity"/>
    <property type="evidence" value="ECO:0007669"/>
    <property type="project" value="TreeGrafter"/>
</dbReference>
<feature type="transmembrane region" description="Helical" evidence="8">
    <location>
        <begin position="161"/>
        <end position="181"/>
    </location>
</feature>
<evidence type="ECO:0000256" key="3">
    <source>
        <dbReference type="ARBA" id="ARBA00022475"/>
    </source>
</evidence>
<dbReference type="PIRSF" id="PIRSF004925">
    <property type="entry name" value="HcaT"/>
    <property type="match status" value="1"/>
</dbReference>
<dbReference type="PANTHER" id="PTHR23522:SF10">
    <property type="entry name" value="3-PHENYLPROPIONIC ACID TRANSPORTER-RELATED"/>
    <property type="match status" value="1"/>
</dbReference>
<dbReference type="Gene3D" id="1.20.1250.20">
    <property type="entry name" value="MFS general substrate transporter like domains"/>
    <property type="match status" value="2"/>
</dbReference>
<evidence type="ECO:0000259" key="9">
    <source>
        <dbReference type="PROSITE" id="PS50850"/>
    </source>
</evidence>
<comment type="subcellular location">
    <subcellularLocation>
        <location evidence="1">Cell inner membrane</location>
        <topology evidence="1">Multi-pass membrane protein</topology>
    </subcellularLocation>
</comment>
<keyword evidence="2" id="KW-0813">Transport</keyword>
<dbReference type="EMBL" id="JAMQKB010000002">
    <property type="protein sequence ID" value="MDC3423816.1"/>
    <property type="molecule type" value="Genomic_DNA"/>
</dbReference>
<dbReference type="InterPro" id="IPR036259">
    <property type="entry name" value="MFS_trans_sf"/>
</dbReference>
<feature type="transmembrane region" description="Helical" evidence="8">
    <location>
        <begin position="74"/>
        <end position="91"/>
    </location>
</feature>
<dbReference type="InterPro" id="IPR024989">
    <property type="entry name" value="MFS_assoc_dom"/>
</dbReference>
<dbReference type="AlphaFoldDB" id="A0A9X3WT83"/>
<dbReference type="Proteomes" id="UP001145050">
    <property type="component" value="Unassembled WGS sequence"/>
</dbReference>